<dbReference type="WBParaSite" id="SSLN_0000360301-mRNA-1">
    <property type="protein sequence ID" value="SSLN_0000360301-mRNA-1"/>
    <property type="gene ID" value="SSLN_0000360301"/>
</dbReference>
<evidence type="ECO:0000313" key="3">
    <source>
        <dbReference type="Proteomes" id="UP000275846"/>
    </source>
</evidence>
<protein>
    <submittedName>
        <fullName evidence="4">Endo/exonuclease/phosphatase domain-containing protein</fullName>
    </submittedName>
</protein>
<reference evidence="2 3" key="2">
    <citation type="submission" date="2018-11" db="EMBL/GenBank/DDBJ databases">
        <authorList>
            <consortium name="Pathogen Informatics"/>
        </authorList>
    </citation>
    <scope>NUCLEOTIDE SEQUENCE [LARGE SCALE GENOMIC DNA]</scope>
    <source>
        <strain evidence="2 3">NST_G2</strain>
    </source>
</reference>
<reference evidence="4" key="1">
    <citation type="submission" date="2016-06" db="UniProtKB">
        <authorList>
            <consortium name="WormBaseParasite"/>
        </authorList>
    </citation>
    <scope>IDENTIFICATION</scope>
</reference>
<feature type="region of interest" description="Disordered" evidence="1">
    <location>
        <begin position="15"/>
        <end position="39"/>
    </location>
</feature>
<organism evidence="4">
    <name type="scientific">Schistocephalus solidus</name>
    <name type="common">Tapeworm</name>
    <dbReference type="NCBI Taxonomy" id="70667"/>
    <lineage>
        <taxon>Eukaryota</taxon>
        <taxon>Metazoa</taxon>
        <taxon>Spiralia</taxon>
        <taxon>Lophotrochozoa</taxon>
        <taxon>Platyhelminthes</taxon>
        <taxon>Cestoda</taxon>
        <taxon>Eucestoda</taxon>
        <taxon>Diphyllobothriidea</taxon>
        <taxon>Diphyllobothriidae</taxon>
        <taxon>Schistocephalus</taxon>
    </lineage>
</organism>
<gene>
    <name evidence="2" type="ORF">SSLN_LOCUS3500</name>
</gene>
<evidence type="ECO:0000313" key="2">
    <source>
        <dbReference type="EMBL" id="VDL89885.1"/>
    </source>
</evidence>
<dbReference type="Proteomes" id="UP000275846">
    <property type="component" value="Unassembled WGS sequence"/>
</dbReference>
<dbReference type="STRING" id="70667.A0A183SH02"/>
<keyword evidence="3" id="KW-1185">Reference proteome</keyword>
<name>A0A183SH02_SCHSO</name>
<feature type="compositionally biased region" description="Basic and acidic residues" evidence="1">
    <location>
        <begin position="30"/>
        <end position="39"/>
    </location>
</feature>
<dbReference type="AlphaFoldDB" id="A0A183SH02"/>
<dbReference type="EMBL" id="UYSU01032555">
    <property type="protein sequence ID" value="VDL89885.1"/>
    <property type="molecule type" value="Genomic_DNA"/>
</dbReference>
<dbReference type="InterPro" id="IPR036691">
    <property type="entry name" value="Endo/exonu/phosph_ase_sf"/>
</dbReference>
<accession>A0A183SH02</accession>
<proteinExistence type="predicted"/>
<evidence type="ECO:0000256" key="1">
    <source>
        <dbReference type="SAM" id="MobiDB-lite"/>
    </source>
</evidence>
<dbReference type="Gene3D" id="3.60.10.10">
    <property type="entry name" value="Endonuclease/exonuclease/phosphatase"/>
    <property type="match status" value="1"/>
</dbReference>
<dbReference type="OrthoDB" id="10030815at2759"/>
<evidence type="ECO:0000313" key="4">
    <source>
        <dbReference type="WBParaSite" id="SSLN_0000360301-mRNA-1"/>
    </source>
</evidence>
<sequence length="199" mass="21840">MLLWPPLTGTQLAPVAPRSWALPSGHTPGNRHDQQAKPVERSAGGGVYTFFWSGRPKAERRDAGVPFAIQNDLVGRLPYRPQSINGRQRSLHPPLLGDTFATVIGAYALRITSSDVAKDKFYEDLQALLANEPKAGKLTVLGDFNARVGTDHAVWQGVLGPHGLRNCNDNGVLLLRTCAEHRLLLTNPFFRLSTLEKIT</sequence>
<dbReference type="SUPFAM" id="SSF56219">
    <property type="entry name" value="DNase I-like"/>
    <property type="match status" value="1"/>
</dbReference>